<name>A0A3S0XK39_9PROT</name>
<gene>
    <name evidence="6" type="ORF">EJ913_22990</name>
</gene>
<dbReference type="InterPro" id="IPR050315">
    <property type="entry name" value="FAD-oxidoreductase_2"/>
</dbReference>
<organism evidence="6 7">
    <name type="scientific">Azospirillum doebereinerae</name>
    <dbReference type="NCBI Taxonomy" id="92933"/>
    <lineage>
        <taxon>Bacteria</taxon>
        <taxon>Pseudomonadati</taxon>
        <taxon>Pseudomonadota</taxon>
        <taxon>Alphaproteobacteria</taxon>
        <taxon>Rhodospirillales</taxon>
        <taxon>Azospirillaceae</taxon>
        <taxon>Azospirillum</taxon>
    </lineage>
</organism>
<proteinExistence type="predicted"/>
<keyword evidence="3" id="KW-0274">FAD</keyword>
<evidence type="ECO:0000256" key="4">
    <source>
        <dbReference type="ARBA" id="ARBA00023002"/>
    </source>
</evidence>
<dbReference type="RefSeq" id="WP_127002277.1">
    <property type="nucleotide sequence ID" value="NZ_CP173193.1"/>
</dbReference>
<sequence length="466" mass="48804">MRTDLIVIGGGIAGLVAANRAAELGLSVTVLEKGAEDRYLCNSRYTGGAFHIGMRSLHRPVEEVKATIRGETDGFVAEPLVTMIATEAPRAVDWLRKQGIRFLKAGPRDWQDTVLAPPALPQPGLNWEGRGGDTLLRTLGANLEKRGGTLQRGVRARELMVENGRVVGLRAERDGESLHYEAAAVVIADGGFQGDPELVRAHVSPAPDRVRQRGAGTGGGDGLRMAVEAGAALAGTPYVYGHILCQDALRNDKLWPYPWLDEIVMAGIVVNGEGERFVDEGRGGVYVTNRIAKLDDPLSATVIFDRPIWDGPATESIIPANPHLPRVGGTVVQADTLEGLAQALGLPADRLAATVAAYNAAVDGGRTADLTPPRGTGRAKPFPIRTGPFQAIRLVAGMTYTMGGIAIDDNGRVKRADGAVIDGLFAAGATTGGLEGGDAIGYVGGLTKSAVTGLRAAEAAARGLGR</sequence>
<evidence type="ECO:0000256" key="3">
    <source>
        <dbReference type="ARBA" id="ARBA00022827"/>
    </source>
</evidence>
<feature type="domain" description="FAD-dependent oxidoreductase 2 FAD-binding" evidence="5">
    <location>
        <begin position="4"/>
        <end position="437"/>
    </location>
</feature>
<dbReference type="PANTHER" id="PTHR43400">
    <property type="entry name" value="FUMARATE REDUCTASE"/>
    <property type="match status" value="1"/>
</dbReference>
<evidence type="ECO:0000256" key="1">
    <source>
        <dbReference type="ARBA" id="ARBA00001974"/>
    </source>
</evidence>
<dbReference type="Pfam" id="PF00890">
    <property type="entry name" value="FAD_binding_2"/>
    <property type="match status" value="1"/>
</dbReference>
<dbReference type="InterPro" id="IPR027477">
    <property type="entry name" value="Succ_DH/fumarate_Rdtase_cat_sf"/>
</dbReference>
<evidence type="ECO:0000313" key="7">
    <source>
        <dbReference type="Proteomes" id="UP000280346"/>
    </source>
</evidence>
<dbReference type="Gene3D" id="3.90.700.10">
    <property type="entry name" value="Succinate dehydrogenase/fumarate reductase flavoprotein, catalytic domain"/>
    <property type="match status" value="1"/>
</dbReference>
<keyword evidence="4" id="KW-0560">Oxidoreductase</keyword>
<comment type="cofactor">
    <cofactor evidence="1">
        <name>FAD</name>
        <dbReference type="ChEBI" id="CHEBI:57692"/>
    </cofactor>
</comment>
<dbReference type="AlphaFoldDB" id="A0A3S0XK39"/>
<dbReference type="PANTHER" id="PTHR43400:SF7">
    <property type="entry name" value="FAD-DEPENDENT OXIDOREDUCTASE 2 FAD BINDING DOMAIN-CONTAINING PROTEIN"/>
    <property type="match status" value="1"/>
</dbReference>
<dbReference type="Gene3D" id="3.50.50.60">
    <property type="entry name" value="FAD/NAD(P)-binding domain"/>
    <property type="match status" value="1"/>
</dbReference>
<keyword evidence="7" id="KW-1185">Reference proteome</keyword>
<evidence type="ECO:0000313" key="6">
    <source>
        <dbReference type="EMBL" id="RUQ66384.1"/>
    </source>
</evidence>
<protein>
    <submittedName>
        <fullName evidence="6">FAD-dependent oxidoreductase</fullName>
    </submittedName>
</protein>
<dbReference type="EMBL" id="RZIJ01000021">
    <property type="protein sequence ID" value="RUQ66384.1"/>
    <property type="molecule type" value="Genomic_DNA"/>
</dbReference>
<dbReference type="InterPro" id="IPR036188">
    <property type="entry name" value="FAD/NAD-bd_sf"/>
</dbReference>
<evidence type="ECO:0000256" key="2">
    <source>
        <dbReference type="ARBA" id="ARBA00022630"/>
    </source>
</evidence>
<dbReference type="GO" id="GO:0016491">
    <property type="term" value="F:oxidoreductase activity"/>
    <property type="evidence" value="ECO:0007669"/>
    <property type="project" value="UniProtKB-KW"/>
</dbReference>
<accession>A0A3S0XK39</accession>
<dbReference type="SUPFAM" id="SSF51905">
    <property type="entry name" value="FAD/NAD(P)-binding domain"/>
    <property type="match status" value="1"/>
</dbReference>
<dbReference type="Proteomes" id="UP000280346">
    <property type="component" value="Unassembled WGS sequence"/>
</dbReference>
<dbReference type="SUPFAM" id="SSF56425">
    <property type="entry name" value="Succinate dehydrogenase/fumarate reductase flavoprotein, catalytic domain"/>
    <property type="match status" value="1"/>
</dbReference>
<dbReference type="InterPro" id="IPR003953">
    <property type="entry name" value="FAD-dep_OxRdtase_2_FAD-bd"/>
</dbReference>
<reference evidence="6 7" key="1">
    <citation type="submission" date="2018-12" db="EMBL/GenBank/DDBJ databases">
        <authorList>
            <person name="Yang Y."/>
        </authorList>
    </citation>
    <scope>NUCLEOTIDE SEQUENCE [LARGE SCALE GENOMIC DNA]</scope>
    <source>
        <strain evidence="6 7">GSF71</strain>
    </source>
</reference>
<evidence type="ECO:0000259" key="5">
    <source>
        <dbReference type="Pfam" id="PF00890"/>
    </source>
</evidence>
<dbReference type="OrthoDB" id="3178130at2"/>
<comment type="caution">
    <text evidence="6">The sequence shown here is derived from an EMBL/GenBank/DDBJ whole genome shotgun (WGS) entry which is preliminary data.</text>
</comment>
<keyword evidence="2" id="KW-0285">Flavoprotein</keyword>